<sequence length="41" mass="4534">MGDMHFISAGSGSLILNYDTVSIYWIHYSRAPLIKSGFTAI</sequence>
<reference evidence="1 2" key="1">
    <citation type="submission" date="2016-10" db="EMBL/GenBank/DDBJ databases">
        <authorList>
            <person name="de Groot N.N."/>
        </authorList>
    </citation>
    <scope>NUCLEOTIDE SEQUENCE [LARGE SCALE GENOMIC DNA]</scope>
    <source>
        <strain evidence="1 2">ICMP 14252</strain>
    </source>
</reference>
<dbReference type="EMBL" id="FNOX01000002">
    <property type="protein sequence ID" value="SDX91630.1"/>
    <property type="molecule type" value="Genomic_DNA"/>
</dbReference>
<proteinExistence type="predicted"/>
<organism evidence="1 2">
    <name type="scientific">Pseudomonas salomonii</name>
    <dbReference type="NCBI Taxonomy" id="191391"/>
    <lineage>
        <taxon>Bacteria</taxon>
        <taxon>Pseudomonadati</taxon>
        <taxon>Pseudomonadota</taxon>
        <taxon>Gammaproteobacteria</taxon>
        <taxon>Pseudomonadales</taxon>
        <taxon>Pseudomonadaceae</taxon>
        <taxon>Pseudomonas</taxon>
    </lineage>
</organism>
<gene>
    <name evidence="1" type="ORF">SAMN05216247_102178</name>
</gene>
<evidence type="ECO:0000313" key="2">
    <source>
        <dbReference type="Proteomes" id="UP000182902"/>
    </source>
</evidence>
<dbReference type="Proteomes" id="UP000182902">
    <property type="component" value="Unassembled WGS sequence"/>
</dbReference>
<protein>
    <submittedName>
        <fullName evidence="1">Uncharacterized protein</fullName>
    </submittedName>
</protein>
<evidence type="ECO:0000313" key="1">
    <source>
        <dbReference type="EMBL" id="SDX91630.1"/>
    </source>
</evidence>
<name>A0A1H3FL22_9PSED</name>
<accession>A0A1H3FL22</accession>
<dbReference type="AlphaFoldDB" id="A0A1H3FL22"/>